<organism evidence="2 3">
    <name type="scientific">Tegillarca granosa</name>
    <name type="common">Malaysian cockle</name>
    <name type="synonym">Anadara granosa</name>
    <dbReference type="NCBI Taxonomy" id="220873"/>
    <lineage>
        <taxon>Eukaryota</taxon>
        <taxon>Metazoa</taxon>
        <taxon>Spiralia</taxon>
        <taxon>Lophotrochozoa</taxon>
        <taxon>Mollusca</taxon>
        <taxon>Bivalvia</taxon>
        <taxon>Autobranchia</taxon>
        <taxon>Pteriomorphia</taxon>
        <taxon>Arcoida</taxon>
        <taxon>Arcoidea</taxon>
        <taxon>Arcidae</taxon>
        <taxon>Tegillarca</taxon>
    </lineage>
</organism>
<feature type="compositionally biased region" description="Polar residues" evidence="1">
    <location>
        <begin position="29"/>
        <end position="41"/>
    </location>
</feature>
<feature type="compositionally biased region" description="Polar residues" evidence="1">
    <location>
        <begin position="92"/>
        <end position="103"/>
    </location>
</feature>
<gene>
    <name evidence="2" type="ORF">KUTeg_022393</name>
</gene>
<name>A0ABQ9E635_TEGGR</name>
<evidence type="ECO:0000313" key="3">
    <source>
        <dbReference type="Proteomes" id="UP001217089"/>
    </source>
</evidence>
<evidence type="ECO:0000256" key="1">
    <source>
        <dbReference type="SAM" id="MobiDB-lite"/>
    </source>
</evidence>
<comment type="caution">
    <text evidence="2">The sequence shown here is derived from an EMBL/GenBank/DDBJ whole genome shotgun (WGS) entry which is preliminary data.</text>
</comment>
<protein>
    <submittedName>
        <fullName evidence="2">Uncharacterized protein</fullName>
    </submittedName>
</protein>
<accession>A0ABQ9E635</accession>
<proteinExistence type="predicted"/>
<evidence type="ECO:0000313" key="2">
    <source>
        <dbReference type="EMBL" id="KAJ8300874.1"/>
    </source>
</evidence>
<dbReference type="EMBL" id="JARBDR010000919">
    <property type="protein sequence ID" value="KAJ8300874.1"/>
    <property type="molecule type" value="Genomic_DNA"/>
</dbReference>
<reference evidence="2 3" key="1">
    <citation type="submission" date="2022-12" db="EMBL/GenBank/DDBJ databases">
        <title>Chromosome-level genome of Tegillarca granosa.</title>
        <authorList>
            <person name="Kim J."/>
        </authorList>
    </citation>
    <scope>NUCLEOTIDE SEQUENCE [LARGE SCALE GENOMIC DNA]</scope>
    <source>
        <strain evidence="2">Teg-2019</strain>
        <tissue evidence="2">Adductor muscle</tissue>
    </source>
</reference>
<sequence length="119" mass="12878">MGSFAKSKSIQCIYKIPSSCLAGHMTTVEKSPQQSTHSSTLLAPLINGDRSPSVKRSPLLRTKCLPAGEKEKDRHDSSSSDSGITILRPGGDNSSPPQSPYQKCISQLDYGEEQETELI</sequence>
<feature type="region of interest" description="Disordered" evidence="1">
    <location>
        <begin position="29"/>
        <end position="103"/>
    </location>
</feature>
<feature type="compositionally biased region" description="Basic and acidic residues" evidence="1">
    <location>
        <begin position="68"/>
        <end position="78"/>
    </location>
</feature>
<dbReference type="Proteomes" id="UP001217089">
    <property type="component" value="Unassembled WGS sequence"/>
</dbReference>
<keyword evidence="3" id="KW-1185">Reference proteome</keyword>